<feature type="transmembrane region" description="Helical" evidence="1">
    <location>
        <begin position="133"/>
        <end position="153"/>
    </location>
</feature>
<proteinExistence type="predicted"/>
<organism evidence="2 3">
    <name type="scientific">Brevundimonas vitisensis</name>
    <dbReference type="NCBI Taxonomy" id="2800818"/>
    <lineage>
        <taxon>Bacteria</taxon>
        <taxon>Pseudomonadati</taxon>
        <taxon>Pseudomonadota</taxon>
        <taxon>Alphaproteobacteria</taxon>
        <taxon>Caulobacterales</taxon>
        <taxon>Caulobacteraceae</taxon>
        <taxon>Brevundimonas</taxon>
    </lineage>
</organism>
<protein>
    <submittedName>
        <fullName evidence="2">Uncharacterized protein</fullName>
    </submittedName>
</protein>
<keyword evidence="3" id="KW-1185">Reference proteome</keyword>
<dbReference type="RefSeq" id="WP_201102984.1">
    <property type="nucleotide sequence ID" value="NZ_CP067977.1"/>
</dbReference>
<sequence>MEVVIIARNGLADRLVQMVRSTGSHATIHDRWNDEVEARVGNGRPALVIMEPDLRTFQRHLPKPSSRHRVAIAYLTPEGPRDLWEGDSPIAFLPSHFDAGDIRTLLQMAAAVLEVPVVSPWSATVPPQDRQGMVLGTVAGICILLGGTIAYRLPGVAQWTADTSATPYYLVAGLALLAAGCLLKLRRPATGGLQFAVIATLVGLSAE</sequence>
<evidence type="ECO:0000313" key="3">
    <source>
        <dbReference type="Proteomes" id="UP000595448"/>
    </source>
</evidence>
<gene>
    <name evidence="2" type="ORF">JIP62_00180</name>
</gene>
<keyword evidence="1" id="KW-0472">Membrane</keyword>
<dbReference type="Proteomes" id="UP000595448">
    <property type="component" value="Chromosome"/>
</dbReference>
<accession>A0ABX7BMY5</accession>
<evidence type="ECO:0000256" key="1">
    <source>
        <dbReference type="SAM" id="Phobius"/>
    </source>
</evidence>
<keyword evidence="1" id="KW-0812">Transmembrane</keyword>
<name>A0ABX7BMY5_9CAUL</name>
<feature type="transmembrane region" description="Helical" evidence="1">
    <location>
        <begin position="165"/>
        <end position="185"/>
    </location>
</feature>
<reference evidence="2 3" key="1">
    <citation type="submission" date="2021-01" db="EMBL/GenBank/DDBJ databases">
        <title>Brevundimonas vitis sp. nov., an bacterium isolated from grape (Vitis vinifera).</title>
        <authorList>
            <person name="Jiang L."/>
            <person name="Lee J."/>
        </authorList>
    </citation>
    <scope>NUCLEOTIDE SEQUENCE [LARGE SCALE GENOMIC DNA]</scope>
    <source>
        <strain evidence="2 3">GRTSA-9</strain>
    </source>
</reference>
<keyword evidence="1" id="KW-1133">Transmembrane helix</keyword>
<dbReference type="EMBL" id="CP067977">
    <property type="protein sequence ID" value="QQQ18617.1"/>
    <property type="molecule type" value="Genomic_DNA"/>
</dbReference>
<evidence type="ECO:0000313" key="2">
    <source>
        <dbReference type="EMBL" id="QQQ18617.1"/>
    </source>
</evidence>